<gene>
    <name evidence="2" type="ORF">AOG55_07670</name>
</gene>
<reference evidence="2 3" key="1">
    <citation type="submission" date="2015-09" db="EMBL/GenBank/DDBJ databases">
        <title>Heavy metals and arsenic resistance mechanisms in polyextremophilic archaea of the family Ferroplasmaceae.</title>
        <authorList>
            <person name="Bulaev A.G."/>
            <person name="Kanygina A.V."/>
        </authorList>
    </citation>
    <scope>NUCLEOTIDE SEQUENCE [LARGE SCALE GENOMIC DNA]</scope>
    <source>
        <strain evidence="2 3">BH2</strain>
    </source>
</reference>
<evidence type="ECO:0000313" key="2">
    <source>
        <dbReference type="EMBL" id="KQB35166.1"/>
    </source>
</evidence>
<organism evidence="2 3">
    <name type="scientific">Acidiplasma cupricumulans</name>
    <dbReference type="NCBI Taxonomy" id="312540"/>
    <lineage>
        <taxon>Archaea</taxon>
        <taxon>Methanobacteriati</taxon>
        <taxon>Thermoplasmatota</taxon>
        <taxon>Thermoplasmata</taxon>
        <taxon>Thermoplasmatales</taxon>
        <taxon>Ferroplasmaceae</taxon>
        <taxon>Acidiplasma</taxon>
    </lineage>
</organism>
<protein>
    <submittedName>
        <fullName evidence="2">Uncharacterized protein</fullName>
    </submittedName>
</protein>
<accession>A0A0Q0WHZ2</accession>
<dbReference type="AlphaFoldDB" id="A0A0Q0WHZ2"/>
<feature type="transmembrane region" description="Helical" evidence="1">
    <location>
        <begin position="12"/>
        <end position="31"/>
    </location>
</feature>
<feature type="transmembrane region" description="Helical" evidence="1">
    <location>
        <begin position="37"/>
        <end position="62"/>
    </location>
</feature>
<keyword evidence="1" id="KW-0812">Transmembrane</keyword>
<sequence>MVKFHAINRTITVGTILFIVSLVVLAIGAVFHSNGTVLAYAFLYGGLAFLISLVVLAIGLILGAKSGKLQKRTGEIFGKSGKKQ</sequence>
<keyword evidence="1" id="KW-0472">Membrane</keyword>
<keyword evidence="3" id="KW-1185">Reference proteome</keyword>
<proteinExistence type="predicted"/>
<dbReference type="Proteomes" id="UP000050301">
    <property type="component" value="Unassembled WGS sequence"/>
</dbReference>
<evidence type="ECO:0000313" key="3">
    <source>
        <dbReference type="Proteomes" id="UP000050301"/>
    </source>
</evidence>
<name>A0A0Q0WHZ2_9ARCH</name>
<dbReference type="InParanoid" id="A0A0Q0WHZ2"/>
<comment type="caution">
    <text evidence="2">The sequence shown here is derived from an EMBL/GenBank/DDBJ whole genome shotgun (WGS) entry which is preliminary data.</text>
</comment>
<dbReference type="EMBL" id="LKBH01000181">
    <property type="protein sequence ID" value="KQB35166.1"/>
    <property type="molecule type" value="Genomic_DNA"/>
</dbReference>
<keyword evidence="1" id="KW-1133">Transmembrane helix</keyword>
<evidence type="ECO:0000256" key="1">
    <source>
        <dbReference type="SAM" id="Phobius"/>
    </source>
</evidence>
<dbReference type="RefSeq" id="WP_055041000.1">
    <property type="nucleotide sequence ID" value="NZ_LKBH01000181.1"/>
</dbReference>